<evidence type="ECO:0000313" key="1">
    <source>
        <dbReference type="EMBL" id="JAD19466.1"/>
    </source>
</evidence>
<sequence>MIMKPQHKCGRKRMFVRPRMHGDEHKQAKE</sequence>
<proteinExistence type="predicted"/>
<accession>A0A0A8Y001</accession>
<reference evidence="1" key="2">
    <citation type="journal article" date="2015" name="Data Brief">
        <title>Shoot transcriptome of the giant reed, Arundo donax.</title>
        <authorList>
            <person name="Barrero R.A."/>
            <person name="Guerrero F.D."/>
            <person name="Moolhuijzen P."/>
            <person name="Goolsby J.A."/>
            <person name="Tidwell J."/>
            <person name="Bellgard S.E."/>
            <person name="Bellgard M.I."/>
        </authorList>
    </citation>
    <scope>NUCLEOTIDE SEQUENCE</scope>
    <source>
        <tissue evidence="1">Shoot tissue taken approximately 20 cm above the soil surface</tissue>
    </source>
</reference>
<dbReference type="EMBL" id="GBRH01278429">
    <property type="protein sequence ID" value="JAD19466.1"/>
    <property type="molecule type" value="Transcribed_RNA"/>
</dbReference>
<organism evidence="1">
    <name type="scientific">Arundo donax</name>
    <name type="common">Giant reed</name>
    <name type="synonym">Donax arundinaceus</name>
    <dbReference type="NCBI Taxonomy" id="35708"/>
    <lineage>
        <taxon>Eukaryota</taxon>
        <taxon>Viridiplantae</taxon>
        <taxon>Streptophyta</taxon>
        <taxon>Embryophyta</taxon>
        <taxon>Tracheophyta</taxon>
        <taxon>Spermatophyta</taxon>
        <taxon>Magnoliopsida</taxon>
        <taxon>Liliopsida</taxon>
        <taxon>Poales</taxon>
        <taxon>Poaceae</taxon>
        <taxon>PACMAD clade</taxon>
        <taxon>Arundinoideae</taxon>
        <taxon>Arundineae</taxon>
        <taxon>Arundo</taxon>
    </lineage>
</organism>
<dbReference type="AlphaFoldDB" id="A0A0A8Y001"/>
<protein>
    <submittedName>
        <fullName evidence="1">Uncharacterized protein</fullName>
    </submittedName>
</protein>
<reference evidence="1" key="1">
    <citation type="submission" date="2014-09" db="EMBL/GenBank/DDBJ databases">
        <authorList>
            <person name="Magalhaes I.L.F."/>
            <person name="Oliveira U."/>
            <person name="Santos F.R."/>
            <person name="Vidigal T.H.D.A."/>
            <person name="Brescovit A.D."/>
            <person name="Santos A.J."/>
        </authorList>
    </citation>
    <scope>NUCLEOTIDE SEQUENCE</scope>
    <source>
        <tissue evidence="1">Shoot tissue taken approximately 20 cm above the soil surface</tissue>
    </source>
</reference>
<name>A0A0A8Y001_ARUDO</name>